<name>A0A8J5XMH5_DIALT</name>
<feature type="chain" id="PRO_5035305097" description="Gamma-glutamylcyclotransferase" evidence="1">
    <location>
        <begin position="23"/>
        <end position="295"/>
    </location>
</feature>
<accession>A0A8J5XMH5</accession>
<evidence type="ECO:0000313" key="3">
    <source>
        <dbReference type="Proteomes" id="UP000751190"/>
    </source>
</evidence>
<gene>
    <name evidence="2" type="ORF">KFE25_007996</name>
</gene>
<evidence type="ECO:0008006" key="4">
    <source>
        <dbReference type="Google" id="ProtNLM"/>
    </source>
</evidence>
<reference evidence="2" key="1">
    <citation type="submission" date="2021-05" db="EMBL/GenBank/DDBJ databases">
        <title>The genome of the haptophyte Pavlova lutheri (Diacronema luteri, Pavlovales) - a model for lipid biosynthesis in eukaryotic algae.</title>
        <authorList>
            <person name="Hulatt C.J."/>
            <person name="Posewitz M.C."/>
        </authorList>
    </citation>
    <scope>NUCLEOTIDE SEQUENCE</scope>
    <source>
        <strain evidence="2">NIVA-4/92</strain>
    </source>
</reference>
<dbReference type="Proteomes" id="UP000751190">
    <property type="component" value="Unassembled WGS sequence"/>
</dbReference>
<comment type="caution">
    <text evidence="2">The sequence shown here is derived from an EMBL/GenBank/DDBJ whole genome shotgun (WGS) entry which is preliminary data.</text>
</comment>
<dbReference type="Gene3D" id="3.10.490.10">
    <property type="entry name" value="Gamma-glutamyl cyclotransferase-like"/>
    <property type="match status" value="1"/>
</dbReference>
<feature type="signal peptide" evidence="1">
    <location>
        <begin position="1"/>
        <end position="22"/>
    </location>
</feature>
<evidence type="ECO:0000313" key="2">
    <source>
        <dbReference type="EMBL" id="KAG8466617.1"/>
    </source>
</evidence>
<sequence length="295" mass="29640">MAGTFGLRRAFVLALGAAFVEPRPLSGAAPVRSRSSVRCAAAAPEGRSAGMARYGAAAGDDGLVRLVAYGALLSPRVLLGRDLGAVPCEGPCVVPGFRLAFRVRSSAYATLLAVGVGAAEGANAHAADGSVGLGAASLEAEGCALRLSARQLSALAAQEGGYSLKRLRVRMRSTGDPCSVPHHAIDGSALSAPPAATDGVLVDAMAFVGSASELLPTDGLPSERYLAKMRVGAEARGLSPAYQDWLRAHRTRESARASAGWPADGALAGGFLLGAAALGLSAAAIGGGADWRAPL</sequence>
<dbReference type="OrthoDB" id="10588906at2759"/>
<organism evidence="2 3">
    <name type="scientific">Diacronema lutheri</name>
    <name type="common">Unicellular marine alga</name>
    <name type="synonym">Monochrysis lutheri</name>
    <dbReference type="NCBI Taxonomy" id="2081491"/>
    <lineage>
        <taxon>Eukaryota</taxon>
        <taxon>Haptista</taxon>
        <taxon>Haptophyta</taxon>
        <taxon>Pavlovophyceae</taxon>
        <taxon>Pavlovales</taxon>
        <taxon>Pavlovaceae</taxon>
        <taxon>Diacronema</taxon>
    </lineage>
</organism>
<dbReference type="EMBL" id="JAGTXO010000007">
    <property type="protein sequence ID" value="KAG8466617.1"/>
    <property type="molecule type" value="Genomic_DNA"/>
</dbReference>
<protein>
    <recommendedName>
        <fullName evidence="4">Gamma-glutamylcyclotransferase</fullName>
    </recommendedName>
</protein>
<proteinExistence type="predicted"/>
<dbReference type="AlphaFoldDB" id="A0A8J5XMH5"/>
<keyword evidence="1" id="KW-0732">Signal</keyword>
<keyword evidence="3" id="KW-1185">Reference proteome</keyword>
<evidence type="ECO:0000256" key="1">
    <source>
        <dbReference type="SAM" id="SignalP"/>
    </source>
</evidence>